<comment type="caution">
    <text evidence="3">The sequence shown here is derived from an EMBL/GenBank/DDBJ whole genome shotgun (WGS) entry which is preliminary data.</text>
</comment>
<feature type="domain" description="Glycosyl transferase family 1" evidence="2">
    <location>
        <begin position="1"/>
        <end position="81"/>
    </location>
</feature>
<dbReference type="EMBL" id="CAQN01001145">
    <property type="protein sequence ID" value="CCQ70246.1"/>
    <property type="molecule type" value="Genomic_DNA"/>
</dbReference>
<dbReference type="SUPFAM" id="SSF53756">
    <property type="entry name" value="UDP-Glycosyltransferase/glycogen phosphorylase"/>
    <property type="match status" value="1"/>
</dbReference>
<name>T2JYX9_CROWT</name>
<reference evidence="3 4" key="1">
    <citation type="submission" date="2013-01" db="EMBL/GenBank/DDBJ databases">
        <authorList>
            <person name="Bench S."/>
        </authorList>
    </citation>
    <scope>NUCLEOTIDE SEQUENCE [LARGE SCALE GENOMIC DNA]</scope>
    <source>
        <strain evidence="3 4">WH 0402</strain>
    </source>
</reference>
<organism evidence="3 4">
    <name type="scientific">Crocosphaera watsonii WH 0402</name>
    <dbReference type="NCBI Taxonomy" id="1284629"/>
    <lineage>
        <taxon>Bacteria</taxon>
        <taxon>Bacillati</taxon>
        <taxon>Cyanobacteriota</taxon>
        <taxon>Cyanophyceae</taxon>
        <taxon>Oscillatoriophycideae</taxon>
        <taxon>Chroococcales</taxon>
        <taxon>Aphanothecaceae</taxon>
        <taxon>Crocosphaera</taxon>
    </lineage>
</organism>
<reference evidence="3 4" key="2">
    <citation type="submission" date="2013-09" db="EMBL/GenBank/DDBJ databases">
        <title>Whole genome comparison of six Crocosphaera watsonii strains with differing phenotypes.</title>
        <authorList>
            <person name="Bench S.R."/>
            <person name="Heller P."/>
            <person name="Frank I."/>
            <person name="Arciniega M."/>
            <person name="Shilova I.N."/>
            <person name="Zehr J.P."/>
        </authorList>
    </citation>
    <scope>NUCLEOTIDE SEQUENCE [LARGE SCALE GENOMIC DNA]</scope>
    <source>
        <strain evidence="3 4">WH 0402</strain>
    </source>
</reference>
<dbReference type="GO" id="GO:0009103">
    <property type="term" value="P:lipopolysaccharide biosynthetic process"/>
    <property type="evidence" value="ECO:0007669"/>
    <property type="project" value="TreeGrafter"/>
</dbReference>
<dbReference type="PANTHER" id="PTHR46401">
    <property type="entry name" value="GLYCOSYLTRANSFERASE WBBK-RELATED"/>
    <property type="match status" value="1"/>
</dbReference>
<dbReference type="AlphaFoldDB" id="T2JYX9"/>
<evidence type="ECO:0000313" key="3">
    <source>
        <dbReference type="EMBL" id="CCQ70246.1"/>
    </source>
</evidence>
<accession>T2JYX9</accession>
<proteinExistence type="predicted"/>
<dbReference type="Gene3D" id="3.40.50.2000">
    <property type="entry name" value="Glycogen Phosphorylase B"/>
    <property type="match status" value="1"/>
</dbReference>
<protein>
    <submittedName>
        <fullName evidence="3">Chromosome partition protein smc</fullName>
    </submittedName>
</protein>
<dbReference type="InterPro" id="IPR001296">
    <property type="entry name" value="Glyco_trans_1"/>
</dbReference>
<dbReference type="Pfam" id="PF00534">
    <property type="entry name" value="Glycos_transf_1"/>
    <property type="match status" value="1"/>
</dbReference>
<dbReference type="Proteomes" id="UP000018130">
    <property type="component" value="Unassembled WGS sequence"/>
</dbReference>
<evidence type="ECO:0000259" key="2">
    <source>
        <dbReference type="Pfam" id="PF00534"/>
    </source>
</evidence>
<gene>
    <name evidence="3" type="ORF">CWATWH0402_4083</name>
</gene>
<dbReference type="PANTHER" id="PTHR46401:SF2">
    <property type="entry name" value="GLYCOSYLTRANSFERASE WBBK-RELATED"/>
    <property type="match status" value="1"/>
</dbReference>
<keyword evidence="1" id="KW-0808">Transferase</keyword>
<evidence type="ECO:0000313" key="4">
    <source>
        <dbReference type="Proteomes" id="UP000018130"/>
    </source>
</evidence>
<sequence>MQDADMFILPSYYENFGIAVAEAMATGTPVIISEGVYIWPDVKNYDAGWVTTLDVDALTQAIETAILSPEIREERGKNAYQLVKDKYSWSAIAQQVIEAYHNLNN</sequence>
<evidence type="ECO:0000256" key="1">
    <source>
        <dbReference type="ARBA" id="ARBA00022679"/>
    </source>
</evidence>
<dbReference type="GO" id="GO:0016757">
    <property type="term" value="F:glycosyltransferase activity"/>
    <property type="evidence" value="ECO:0007669"/>
    <property type="project" value="InterPro"/>
</dbReference>